<keyword evidence="6" id="KW-1185">Reference proteome</keyword>
<dbReference type="InterPro" id="IPR027417">
    <property type="entry name" value="P-loop_NTPase"/>
</dbReference>
<dbReference type="SUPFAM" id="SSF52540">
    <property type="entry name" value="P-loop containing nucleoside triphosphate hydrolases"/>
    <property type="match status" value="2"/>
</dbReference>
<dbReference type="GO" id="GO:0005524">
    <property type="term" value="F:ATP binding"/>
    <property type="evidence" value="ECO:0007669"/>
    <property type="project" value="UniProtKB-KW"/>
</dbReference>
<reference evidence="5" key="1">
    <citation type="submission" date="2020-04" db="EMBL/GenBank/DDBJ databases">
        <title>Genome Assembly and Annotation of Botryosphaeria dothidea sdau 11-99, a Latent Pathogen of Apple Fruit Ring Rot in China.</title>
        <authorList>
            <person name="Yu C."/>
            <person name="Diao Y."/>
            <person name="Lu Q."/>
            <person name="Zhao J."/>
            <person name="Cui S."/>
            <person name="Peng C."/>
            <person name="He B."/>
            <person name="Liu H."/>
        </authorList>
    </citation>
    <scope>NUCLEOTIDE SEQUENCE [LARGE SCALE GENOMIC DNA]</scope>
    <source>
        <strain evidence="5">Sdau11-99</strain>
    </source>
</reference>
<comment type="similarity">
    <text evidence="1">Belongs to the IPP transferase family.</text>
</comment>
<proteinExistence type="inferred from homology"/>
<dbReference type="PANTHER" id="PTHR11088:SF89">
    <property type="entry name" value="TRNA DIMETHYLALLYLTRANSFERASE"/>
    <property type="match status" value="1"/>
</dbReference>
<dbReference type="GO" id="GO:0005739">
    <property type="term" value="C:mitochondrion"/>
    <property type="evidence" value="ECO:0007669"/>
    <property type="project" value="TreeGrafter"/>
</dbReference>
<dbReference type="Gene3D" id="3.40.50.300">
    <property type="entry name" value="P-loop containing nucleotide triphosphate hydrolases"/>
    <property type="match status" value="1"/>
</dbReference>
<organism evidence="5 6">
    <name type="scientific">Botryosphaeria dothidea</name>
    <dbReference type="NCBI Taxonomy" id="55169"/>
    <lineage>
        <taxon>Eukaryota</taxon>
        <taxon>Fungi</taxon>
        <taxon>Dikarya</taxon>
        <taxon>Ascomycota</taxon>
        <taxon>Pezizomycotina</taxon>
        <taxon>Dothideomycetes</taxon>
        <taxon>Dothideomycetes incertae sedis</taxon>
        <taxon>Botryosphaeriales</taxon>
        <taxon>Botryosphaeriaceae</taxon>
        <taxon>Botryosphaeria</taxon>
    </lineage>
</organism>
<name>A0A8H4N8H6_9PEZI</name>
<evidence type="ECO:0000256" key="2">
    <source>
        <dbReference type="ARBA" id="ARBA00022679"/>
    </source>
</evidence>
<dbReference type="GO" id="GO:0006400">
    <property type="term" value="P:tRNA modification"/>
    <property type="evidence" value="ECO:0007669"/>
    <property type="project" value="TreeGrafter"/>
</dbReference>
<evidence type="ECO:0000256" key="3">
    <source>
        <dbReference type="ARBA" id="ARBA00022741"/>
    </source>
</evidence>
<keyword evidence="3" id="KW-0547">Nucleotide-binding</keyword>
<comment type="caution">
    <text evidence="5">The sequence shown here is derived from an EMBL/GenBank/DDBJ whole genome shotgun (WGS) entry which is preliminary data.</text>
</comment>
<dbReference type="OrthoDB" id="414463at2759"/>
<dbReference type="GO" id="GO:0052381">
    <property type="term" value="F:tRNA dimethylallyltransferase activity"/>
    <property type="evidence" value="ECO:0007669"/>
    <property type="project" value="TreeGrafter"/>
</dbReference>
<sequence length="260" mass="28901">MIPIIAIVGPTGVGKTKLSITIAKALGAAEIISVDSLQVYREAPIMTAQVSTAEMEGVRHHLMCYLNAAEEPRDFVPLALKAIESIRCRGNIPILCGGSTSLMQPLLIHPYLAKSKRYILGLACPMSVLGPLLDARISQMVHDGLLDEVCKLLRLEAEHHPQKPCGVWNAIGYTELKPWASARSVDDAVFVLDQGLEDMRQHTRRYAETQMLWMLLELFPSLERLPIKTEMLVLRSHSEFESQVVAPALELCKEWLSDHA</sequence>
<dbReference type="EMBL" id="WWBZ02000001">
    <property type="protein sequence ID" value="KAF4313045.1"/>
    <property type="molecule type" value="Genomic_DNA"/>
</dbReference>
<dbReference type="AlphaFoldDB" id="A0A8H4N8H6"/>
<accession>A0A8H4N8H6</accession>
<evidence type="ECO:0000256" key="4">
    <source>
        <dbReference type="ARBA" id="ARBA00022840"/>
    </source>
</evidence>
<dbReference type="InterPro" id="IPR039657">
    <property type="entry name" value="Dimethylallyltransferase"/>
</dbReference>
<keyword evidence="2" id="KW-0808">Transferase</keyword>
<protein>
    <submittedName>
        <fullName evidence="5">Uncharacterized protein</fullName>
    </submittedName>
</protein>
<evidence type="ECO:0000256" key="1">
    <source>
        <dbReference type="ARBA" id="ARBA00005842"/>
    </source>
</evidence>
<evidence type="ECO:0000313" key="5">
    <source>
        <dbReference type="EMBL" id="KAF4313045.1"/>
    </source>
</evidence>
<dbReference type="Pfam" id="PF01715">
    <property type="entry name" value="IPPT"/>
    <property type="match status" value="2"/>
</dbReference>
<dbReference type="PANTHER" id="PTHR11088">
    <property type="entry name" value="TRNA DIMETHYLALLYLTRANSFERASE"/>
    <property type="match status" value="1"/>
</dbReference>
<dbReference type="Proteomes" id="UP000572817">
    <property type="component" value="Unassembled WGS sequence"/>
</dbReference>
<evidence type="ECO:0000313" key="6">
    <source>
        <dbReference type="Proteomes" id="UP000572817"/>
    </source>
</evidence>
<keyword evidence="4" id="KW-0067">ATP-binding</keyword>
<gene>
    <name evidence="5" type="ORF">GTA08_BOTSDO00391</name>
</gene>